<evidence type="ECO:0000256" key="2">
    <source>
        <dbReference type="ARBA" id="ARBA00023015"/>
    </source>
</evidence>
<dbReference type="SUPFAM" id="SSF46785">
    <property type="entry name" value="Winged helix' DNA-binding domain"/>
    <property type="match status" value="1"/>
</dbReference>
<dbReference type="PROSITE" id="PS50931">
    <property type="entry name" value="HTH_LYSR"/>
    <property type="match status" value="1"/>
</dbReference>
<dbReference type="InterPro" id="IPR000847">
    <property type="entry name" value="LysR_HTH_N"/>
</dbReference>
<dbReference type="InterPro" id="IPR005119">
    <property type="entry name" value="LysR_subst-bd"/>
</dbReference>
<dbReference type="PANTHER" id="PTHR30419:SF8">
    <property type="entry name" value="NITROGEN ASSIMILATION TRANSCRIPTIONAL ACTIVATOR-RELATED"/>
    <property type="match status" value="1"/>
</dbReference>
<dbReference type="PANTHER" id="PTHR30419">
    <property type="entry name" value="HTH-TYPE TRANSCRIPTIONAL REGULATOR YBHD"/>
    <property type="match status" value="1"/>
</dbReference>
<comment type="similarity">
    <text evidence="1">Belongs to the LysR transcriptional regulatory family.</text>
</comment>
<dbReference type="Gene3D" id="3.40.190.290">
    <property type="match status" value="1"/>
</dbReference>
<dbReference type="PRINTS" id="PR00039">
    <property type="entry name" value="HTHLYSR"/>
</dbReference>
<dbReference type="SUPFAM" id="SSF53850">
    <property type="entry name" value="Periplasmic binding protein-like II"/>
    <property type="match status" value="1"/>
</dbReference>
<dbReference type="InterPro" id="IPR036390">
    <property type="entry name" value="WH_DNA-bd_sf"/>
</dbReference>
<keyword evidence="7" id="KW-1185">Reference proteome</keyword>
<dbReference type="GO" id="GO:0005829">
    <property type="term" value="C:cytosol"/>
    <property type="evidence" value="ECO:0007669"/>
    <property type="project" value="TreeGrafter"/>
</dbReference>
<protein>
    <submittedName>
        <fullName evidence="6">LysR family transcriptional regulator</fullName>
    </submittedName>
</protein>
<gene>
    <name evidence="6" type="ORF">D8M04_12775</name>
</gene>
<dbReference type="EMBL" id="RCHR01000004">
    <property type="protein sequence ID" value="RLL43782.1"/>
    <property type="molecule type" value="Genomic_DNA"/>
</dbReference>
<evidence type="ECO:0000313" key="7">
    <source>
        <dbReference type="Proteomes" id="UP000270219"/>
    </source>
</evidence>
<evidence type="ECO:0000259" key="5">
    <source>
        <dbReference type="PROSITE" id="PS50931"/>
    </source>
</evidence>
<keyword evidence="2" id="KW-0805">Transcription regulation</keyword>
<comment type="caution">
    <text evidence="6">The sequence shown here is derived from an EMBL/GenBank/DDBJ whole genome shotgun (WGS) entry which is preliminary data.</text>
</comment>
<dbReference type="Pfam" id="PF00126">
    <property type="entry name" value="HTH_1"/>
    <property type="match status" value="1"/>
</dbReference>
<dbReference type="OrthoDB" id="9803735at2"/>
<evidence type="ECO:0000256" key="4">
    <source>
        <dbReference type="ARBA" id="ARBA00023163"/>
    </source>
</evidence>
<dbReference type="GO" id="GO:0003677">
    <property type="term" value="F:DNA binding"/>
    <property type="evidence" value="ECO:0007669"/>
    <property type="project" value="UniProtKB-KW"/>
</dbReference>
<name>A0A498DGL1_9BACI</name>
<dbReference type="InterPro" id="IPR050950">
    <property type="entry name" value="HTH-type_LysR_regulators"/>
</dbReference>
<dbReference type="FunFam" id="1.10.10.10:FF:000001">
    <property type="entry name" value="LysR family transcriptional regulator"/>
    <property type="match status" value="1"/>
</dbReference>
<keyword evidence="3" id="KW-0238">DNA-binding</keyword>
<sequence>MMELRQIQYFSEIVKHGSFSKAAESLFISQPTISNVVKELEKELGTKLLIRTTRKFELTDAGRLLFQLSQRLSTTLIHFEEELDDIKNGLKGEIKMGIFTSVGTEILTRITAEFYHCYPEIYITFIEDSAENLKNALLQGDLDLCLMNLPANEEFESFPFLKGDLRLLVHQDNALASREKVKWADLKDEKFIMLREGFTVNDMIMWETNRLGFTPEIISETSQWKFILELVSYNLGIAILPQSSLIKIMVKEKGIHVLPLVEPEVHWEIGIAWSKNSYVSLATQKWIEFLQEKLQV</sequence>
<dbReference type="Gene3D" id="1.10.10.10">
    <property type="entry name" value="Winged helix-like DNA-binding domain superfamily/Winged helix DNA-binding domain"/>
    <property type="match status" value="1"/>
</dbReference>
<accession>A0A498DGL1</accession>
<dbReference type="Pfam" id="PF03466">
    <property type="entry name" value="LysR_substrate"/>
    <property type="match status" value="1"/>
</dbReference>
<evidence type="ECO:0000313" key="6">
    <source>
        <dbReference type="EMBL" id="RLL43782.1"/>
    </source>
</evidence>
<evidence type="ECO:0000256" key="1">
    <source>
        <dbReference type="ARBA" id="ARBA00009437"/>
    </source>
</evidence>
<organism evidence="6 7">
    <name type="scientific">Oceanobacillus piezotolerans</name>
    <dbReference type="NCBI Taxonomy" id="2448030"/>
    <lineage>
        <taxon>Bacteria</taxon>
        <taxon>Bacillati</taxon>
        <taxon>Bacillota</taxon>
        <taxon>Bacilli</taxon>
        <taxon>Bacillales</taxon>
        <taxon>Bacillaceae</taxon>
        <taxon>Oceanobacillus</taxon>
    </lineage>
</organism>
<dbReference type="GO" id="GO:0003700">
    <property type="term" value="F:DNA-binding transcription factor activity"/>
    <property type="evidence" value="ECO:0007669"/>
    <property type="project" value="InterPro"/>
</dbReference>
<feature type="domain" description="HTH lysR-type" evidence="5">
    <location>
        <begin position="2"/>
        <end position="59"/>
    </location>
</feature>
<keyword evidence="4" id="KW-0804">Transcription</keyword>
<dbReference type="Proteomes" id="UP000270219">
    <property type="component" value="Unassembled WGS sequence"/>
</dbReference>
<evidence type="ECO:0000256" key="3">
    <source>
        <dbReference type="ARBA" id="ARBA00023125"/>
    </source>
</evidence>
<reference evidence="6 7" key="1">
    <citation type="submission" date="2018-10" db="EMBL/GenBank/DDBJ databases">
        <title>Oceanobacillus sp. YLB-02 draft genome.</title>
        <authorList>
            <person name="Yu L."/>
        </authorList>
    </citation>
    <scope>NUCLEOTIDE SEQUENCE [LARGE SCALE GENOMIC DNA]</scope>
    <source>
        <strain evidence="6 7">YLB-02</strain>
    </source>
</reference>
<dbReference type="AlphaFoldDB" id="A0A498DGL1"/>
<proteinExistence type="inferred from homology"/>
<dbReference type="InterPro" id="IPR036388">
    <property type="entry name" value="WH-like_DNA-bd_sf"/>
</dbReference>